<reference evidence="1" key="1">
    <citation type="submission" date="2014-11" db="EMBL/GenBank/DDBJ databases">
        <authorList>
            <person name="Amaro Gonzalez C."/>
        </authorList>
    </citation>
    <scope>NUCLEOTIDE SEQUENCE</scope>
</reference>
<organism evidence="1">
    <name type="scientific">Anguilla anguilla</name>
    <name type="common">European freshwater eel</name>
    <name type="synonym">Muraena anguilla</name>
    <dbReference type="NCBI Taxonomy" id="7936"/>
    <lineage>
        <taxon>Eukaryota</taxon>
        <taxon>Metazoa</taxon>
        <taxon>Chordata</taxon>
        <taxon>Craniata</taxon>
        <taxon>Vertebrata</taxon>
        <taxon>Euteleostomi</taxon>
        <taxon>Actinopterygii</taxon>
        <taxon>Neopterygii</taxon>
        <taxon>Teleostei</taxon>
        <taxon>Anguilliformes</taxon>
        <taxon>Anguillidae</taxon>
        <taxon>Anguilla</taxon>
    </lineage>
</organism>
<name>A0A0E9UGB4_ANGAN</name>
<protein>
    <submittedName>
        <fullName evidence="1">Uncharacterized protein</fullName>
    </submittedName>
</protein>
<dbReference type="AlphaFoldDB" id="A0A0E9UGB4"/>
<accession>A0A0E9UGB4</accession>
<dbReference type="EMBL" id="GBXM01044559">
    <property type="protein sequence ID" value="JAH64018.1"/>
    <property type="molecule type" value="Transcribed_RNA"/>
</dbReference>
<sequence>MLFTATTPYVDEGSIPTIAASELQSPYLSYTLCLLPE</sequence>
<proteinExistence type="predicted"/>
<reference evidence="1" key="2">
    <citation type="journal article" date="2015" name="Fish Shellfish Immunol.">
        <title>Early steps in the European eel (Anguilla anguilla)-Vibrio vulnificus interaction in the gills: Role of the RtxA13 toxin.</title>
        <authorList>
            <person name="Callol A."/>
            <person name="Pajuelo D."/>
            <person name="Ebbesson L."/>
            <person name="Teles M."/>
            <person name="MacKenzie S."/>
            <person name="Amaro C."/>
        </authorList>
    </citation>
    <scope>NUCLEOTIDE SEQUENCE</scope>
</reference>
<evidence type="ECO:0000313" key="1">
    <source>
        <dbReference type="EMBL" id="JAH64018.1"/>
    </source>
</evidence>